<dbReference type="STRING" id="69960.SAMN05421720_103227"/>
<protein>
    <submittedName>
        <fullName evidence="5">Serine protease inhibitor</fullName>
    </submittedName>
</protein>
<feature type="domain" description="Serpin" evidence="4">
    <location>
        <begin position="106"/>
        <end position="460"/>
    </location>
</feature>
<dbReference type="Proteomes" id="UP000199412">
    <property type="component" value="Unassembled WGS sequence"/>
</dbReference>
<dbReference type="PROSITE" id="PS00284">
    <property type="entry name" value="SERPIN"/>
    <property type="match status" value="1"/>
</dbReference>
<dbReference type="PANTHER" id="PTHR11461:SF211">
    <property type="entry name" value="GH10112P-RELATED"/>
    <property type="match status" value="1"/>
</dbReference>
<dbReference type="Gene3D" id="3.30.497.10">
    <property type="entry name" value="Antithrombin, subunit I, domain 2"/>
    <property type="match status" value="1"/>
</dbReference>
<dbReference type="InterPro" id="IPR023795">
    <property type="entry name" value="Serpin_CS"/>
</dbReference>
<dbReference type="GO" id="GO:0005615">
    <property type="term" value="C:extracellular space"/>
    <property type="evidence" value="ECO:0007669"/>
    <property type="project" value="InterPro"/>
</dbReference>
<name>A0A1G7A8K9_9PROT</name>
<dbReference type="InterPro" id="IPR000215">
    <property type="entry name" value="Serpin_fam"/>
</dbReference>
<dbReference type="InterPro" id="IPR042178">
    <property type="entry name" value="Serpin_sf_1"/>
</dbReference>
<dbReference type="SUPFAM" id="SSF56574">
    <property type="entry name" value="Serpins"/>
    <property type="match status" value="1"/>
</dbReference>
<dbReference type="PANTHER" id="PTHR11461">
    <property type="entry name" value="SERINE PROTEASE INHIBITOR, SERPIN"/>
    <property type="match status" value="1"/>
</dbReference>
<proteinExistence type="inferred from homology"/>
<dbReference type="InterPro" id="IPR042185">
    <property type="entry name" value="Serpin_sf_2"/>
</dbReference>
<dbReference type="AlphaFoldDB" id="A0A1G7A8K9"/>
<dbReference type="EMBL" id="FNAP01000003">
    <property type="protein sequence ID" value="SDE11152.1"/>
    <property type="molecule type" value="Genomic_DNA"/>
</dbReference>
<keyword evidence="3" id="KW-1133">Transmembrane helix</keyword>
<evidence type="ECO:0000313" key="6">
    <source>
        <dbReference type="Proteomes" id="UP000199412"/>
    </source>
</evidence>
<sequence>MVNERIRLSASTPPQPSPIQGRGSGSSPRPGPHVPAADARGSSDCRRGAARSTRRAVLGVALGAAISVGSLGNTALAAGERVSPDLTAGVGLEDATLGEAMSRLGWRLVPSLAEPGASDNVLLSPWGLATVMTVIDLGARGGEGRGRGAVTEAWTGRAGSTEVVMARIGAMRAELSADPAGDVSFHDAGGIWVAASLSVSDTLAEAAGERLDVKVENVDFTDPQTVPRLNAWAAEHTGGAIPTLLAQADPNLDAVVANAFRFSGPWAQPFKPAQTQPGPFLVDGAPAGTVDFMHGVFPDLAVVGSDVFDQISLPLSGEEVHLRLTLPKPGYGPEDLVTAGAGKVTPAPVVVGVTLPRFSIETDVDLTDALSAAGLGLLFDGTGDFSGLAEGLTRFDRVGQRVRLKVDESGVEAAAVTVATSTRSMGPQPEISLVFDRPFLVELVHGPTGAVLLCGLVRDPAS</sequence>
<evidence type="ECO:0000256" key="2">
    <source>
        <dbReference type="SAM" id="MobiDB-lite"/>
    </source>
</evidence>
<feature type="region of interest" description="Disordered" evidence="2">
    <location>
        <begin position="1"/>
        <end position="50"/>
    </location>
</feature>
<gene>
    <name evidence="5" type="ORF">SAMN05421720_103227</name>
</gene>
<feature type="transmembrane region" description="Helical" evidence="3">
    <location>
        <begin position="56"/>
        <end position="78"/>
    </location>
</feature>
<dbReference type="InterPro" id="IPR023796">
    <property type="entry name" value="Serpin_dom"/>
</dbReference>
<dbReference type="SMART" id="SM00093">
    <property type="entry name" value="SERPIN"/>
    <property type="match status" value="1"/>
</dbReference>
<dbReference type="InterPro" id="IPR036186">
    <property type="entry name" value="Serpin_sf"/>
</dbReference>
<feature type="compositionally biased region" description="Low complexity" evidence="2">
    <location>
        <begin position="18"/>
        <end position="28"/>
    </location>
</feature>
<reference evidence="5 6" key="1">
    <citation type="submission" date="2016-10" db="EMBL/GenBank/DDBJ databases">
        <authorList>
            <person name="de Groot N.N."/>
        </authorList>
    </citation>
    <scope>NUCLEOTIDE SEQUENCE [LARGE SCALE GENOMIC DNA]</scope>
    <source>
        <strain evidence="5 6">ATCC 700224</strain>
    </source>
</reference>
<dbReference type="Pfam" id="PF00079">
    <property type="entry name" value="Serpin"/>
    <property type="match status" value="1"/>
</dbReference>
<evidence type="ECO:0000313" key="5">
    <source>
        <dbReference type="EMBL" id="SDE11152.1"/>
    </source>
</evidence>
<keyword evidence="6" id="KW-1185">Reference proteome</keyword>
<comment type="similarity">
    <text evidence="1">Belongs to the serpin family.</text>
</comment>
<evidence type="ECO:0000256" key="3">
    <source>
        <dbReference type="SAM" id="Phobius"/>
    </source>
</evidence>
<keyword evidence="3" id="KW-0812">Transmembrane</keyword>
<accession>A0A1G7A8K9</accession>
<dbReference type="Gene3D" id="2.30.39.10">
    <property type="entry name" value="Alpha-1-antitrypsin, domain 1"/>
    <property type="match status" value="1"/>
</dbReference>
<dbReference type="GO" id="GO:0004867">
    <property type="term" value="F:serine-type endopeptidase inhibitor activity"/>
    <property type="evidence" value="ECO:0007669"/>
    <property type="project" value="InterPro"/>
</dbReference>
<keyword evidence="3" id="KW-0472">Membrane</keyword>
<organism evidence="5 6">
    <name type="scientific">Rhodospira trueperi</name>
    <dbReference type="NCBI Taxonomy" id="69960"/>
    <lineage>
        <taxon>Bacteria</taxon>
        <taxon>Pseudomonadati</taxon>
        <taxon>Pseudomonadota</taxon>
        <taxon>Alphaproteobacteria</taxon>
        <taxon>Rhodospirillales</taxon>
        <taxon>Rhodospirillaceae</taxon>
        <taxon>Rhodospira</taxon>
    </lineage>
</organism>
<evidence type="ECO:0000259" key="4">
    <source>
        <dbReference type="SMART" id="SM00093"/>
    </source>
</evidence>
<evidence type="ECO:0000256" key="1">
    <source>
        <dbReference type="RuleBase" id="RU000411"/>
    </source>
</evidence>